<evidence type="ECO:0000256" key="1">
    <source>
        <dbReference type="SAM" id="MobiDB-lite"/>
    </source>
</evidence>
<feature type="region of interest" description="Disordered" evidence="1">
    <location>
        <begin position="870"/>
        <end position="902"/>
    </location>
</feature>
<dbReference type="GO" id="GO:0005509">
    <property type="term" value="F:calcium ion binding"/>
    <property type="evidence" value="ECO:0007669"/>
    <property type="project" value="InterPro"/>
</dbReference>
<organism evidence="2 3">
    <name type="scientific">Malassezia vespertilionis</name>
    <dbReference type="NCBI Taxonomy" id="2020962"/>
    <lineage>
        <taxon>Eukaryota</taxon>
        <taxon>Fungi</taxon>
        <taxon>Dikarya</taxon>
        <taxon>Basidiomycota</taxon>
        <taxon>Ustilaginomycotina</taxon>
        <taxon>Malasseziomycetes</taxon>
        <taxon>Malasseziales</taxon>
        <taxon>Malasseziaceae</taxon>
        <taxon>Malassezia</taxon>
    </lineage>
</organism>
<feature type="compositionally biased region" description="Polar residues" evidence="1">
    <location>
        <begin position="340"/>
        <end position="351"/>
    </location>
</feature>
<proteinExistence type="predicted"/>
<gene>
    <name evidence="2" type="ORF">MVES_002105</name>
</gene>
<dbReference type="EMBL" id="KZ454990">
    <property type="protein sequence ID" value="PKI84092.1"/>
    <property type="molecule type" value="Genomic_DNA"/>
</dbReference>
<accession>A0A2N1JC38</accession>
<keyword evidence="3" id="KW-1185">Reference proteome</keyword>
<dbReference type="SUPFAM" id="SSF49313">
    <property type="entry name" value="Cadherin-like"/>
    <property type="match status" value="1"/>
</dbReference>
<protein>
    <submittedName>
        <fullName evidence="2">Uncharacterized protein</fullName>
    </submittedName>
</protein>
<sequence length="902" mass="98371">MASSQLFDLNQLAGMPTGLPTEEWQNSAHGIDLHKHAPGASAFEPPAMHPDMNSKLLSDVQAVFHSASGVSGLDVTGGAHAVPQPAIRVNVPLTESAETPTPPGAHTADNVHLPSRRESFAVQSQTPLLSDSDSPQVMSPTGNMHLAFSPTMADPCASMDSDRLVNDIQTKIDDLAAKAADARVLFHGGQYEKCSRNLSEVQRQLKTIGEIGAKGLSMVAEQQQKKKNGGACPSHDQEKMLYTTAYFSTLQETGETRKRPMPSDLSSEFSVKTLRGTDRQGVHTPQSVPLEHCASHEATSMFGPQSVHSPIYEQIRLLQQSQASSLPAQTPLSFGEAGLLSSNGEKSSTPLLKNPASPLSASPVPRECVPALQQAESAPLAMSANEALQLALDANGLGTPKAWNEQQLDGIQDQSLFSVDAGQDDALMHNVVSANEQANMDEPADGYPFMDRSSSAAEIPPALRTELEEAFLVFLNALCSNLDAKDDRGELIHQTLMPKKMARLDECPGFRPFKFRIQAFTNAFQSELHRRGLCDEECSIKRIKHFLWTHPYISRYNEDGRKAKSKGNHIWNVDAKKVPEGGWVFRTFLPKISGASSKVAHVNERWTWSLRIWDPQMSSSSIKVAYSVNKLPSWLSWADGENLLTGIPTSTEQGGEVSVTALYVHLGQLHRLEHSFFLQVLPNHDGTMLVPSKDLEMEGAQPSMLLMPPAPGTTGHTMQNTAPVGAPQTPLERESIKYDVVEPSQAPGMLSSFAYPFTPPVYMEKHASMEKTILSANTDSIAPPSQQFGMQPNILAPSQPMAQQAVFHGGAPMEKAPTEGENLGSPYPSLHQELMGEDALNMQQMWNTIERRQQEHVASFMLSLPARRPSFSVSEHQGQSTPMSNMPSDFESSLPELHNNTA</sequence>
<dbReference type="InterPro" id="IPR015919">
    <property type="entry name" value="Cadherin-like_sf"/>
</dbReference>
<reference evidence="2 3" key="1">
    <citation type="submission" date="2017-10" db="EMBL/GenBank/DDBJ databases">
        <title>A novel species of cold-tolerant Malassezia isolated from bats.</title>
        <authorList>
            <person name="Lorch J.M."/>
            <person name="Palmer J.M."/>
            <person name="Vanderwolf K.J."/>
            <person name="Schmidt K.Z."/>
            <person name="Verant M.L."/>
            <person name="Weller T.J."/>
            <person name="Blehert D.S."/>
        </authorList>
    </citation>
    <scope>NUCLEOTIDE SEQUENCE [LARGE SCALE GENOMIC DNA]</scope>
    <source>
        <strain evidence="2 3">NWHC:44797-103</strain>
    </source>
</reference>
<dbReference type="STRING" id="2020962.A0A2N1JC38"/>
<name>A0A2N1JC38_9BASI</name>
<dbReference type="OrthoDB" id="5593376at2759"/>
<evidence type="ECO:0000313" key="2">
    <source>
        <dbReference type="EMBL" id="PKI84092.1"/>
    </source>
</evidence>
<feature type="compositionally biased region" description="Polar residues" evidence="1">
    <location>
        <begin position="871"/>
        <end position="891"/>
    </location>
</feature>
<evidence type="ECO:0000313" key="3">
    <source>
        <dbReference type="Proteomes" id="UP000232875"/>
    </source>
</evidence>
<dbReference type="Proteomes" id="UP000232875">
    <property type="component" value="Unassembled WGS sequence"/>
</dbReference>
<dbReference type="AlphaFoldDB" id="A0A2N1JC38"/>
<dbReference type="GO" id="GO:0016020">
    <property type="term" value="C:membrane"/>
    <property type="evidence" value="ECO:0007669"/>
    <property type="project" value="InterPro"/>
</dbReference>
<feature type="region of interest" description="Disordered" evidence="1">
    <location>
        <begin position="337"/>
        <end position="360"/>
    </location>
</feature>